<dbReference type="PANTHER" id="PTHR43143:SF1">
    <property type="entry name" value="SERINE_THREONINE-PROTEIN PHOSPHATASE CPPED1"/>
    <property type="match status" value="1"/>
</dbReference>
<reference evidence="4 5" key="1">
    <citation type="submission" date="2009-10" db="EMBL/GenBank/DDBJ databases">
        <authorList>
            <person name="Qin X."/>
            <person name="Bachman B."/>
            <person name="Battles P."/>
            <person name="Bell A."/>
            <person name="Bess C."/>
            <person name="Bickham C."/>
            <person name="Chaboub L."/>
            <person name="Chen D."/>
            <person name="Coyle M."/>
            <person name="Deiros D.R."/>
            <person name="Dinh H."/>
            <person name="Forbes L."/>
            <person name="Fowler G."/>
            <person name="Francisco L."/>
            <person name="Fu Q."/>
            <person name="Gubbala S."/>
            <person name="Hale W."/>
            <person name="Han Y."/>
            <person name="Hemphill L."/>
            <person name="Highlander S.K."/>
            <person name="Hirani K."/>
            <person name="Hogues M."/>
            <person name="Jackson L."/>
            <person name="Jakkamsetti A."/>
            <person name="Javaid M."/>
            <person name="Jiang H."/>
            <person name="Korchina V."/>
            <person name="Kovar C."/>
            <person name="Lara F."/>
            <person name="Lee S."/>
            <person name="Mata R."/>
            <person name="Mathew T."/>
            <person name="Moen C."/>
            <person name="Morales K."/>
            <person name="Munidasa M."/>
            <person name="Nazareth L."/>
            <person name="Ngo R."/>
            <person name="Nguyen L."/>
            <person name="Okwuonu G."/>
            <person name="Ongeri F."/>
            <person name="Patil S."/>
            <person name="Petrosino J."/>
            <person name="Pham C."/>
            <person name="Pham P."/>
            <person name="Pu L.-L."/>
            <person name="Puazo M."/>
            <person name="Raj R."/>
            <person name="Reid J."/>
            <person name="Rouhana J."/>
            <person name="Saada N."/>
            <person name="Shang Y."/>
            <person name="Simmons D."/>
            <person name="Thornton R."/>
            <person name="Warren J."/>
            <person name="Weissenberger G."/>
            <person name="Zhang J."/>
            <person name="Zhang L."/>
            <person name="Zhou C."/>
            <person name="Zhu D."/>
            <person name="Muzny D."/>
            <person name="Worley K."/>
            <person name="Gibbs R."/>
        </authorList>
    </citation>
    <scope>NUCLEOTIDE SEQUENCE [LARGE SCALE GENOMIC DNA]</scope>
    <source>
        <strain evidence="4 5">DSM 17361</strain>
    </source>
</reference>
<dbReference type="OrthoDB" id="9776255at2"/>
<dbReference type="HOGENOM" id="CLU_016483_0_1_10"/>
<dbReference type="InterPro" id="IPR051918">
    <property type="entry name" value="STPP_CPPED1"/>
</dbReference>
<keyword evidence="5" id="KW-1185">Reference proteome</keyword>
<evidence type="ECO:0000313" key="5">
    <source>
        <dbReference type="Proteomes" id="UP000003160"/>
    </source>
</evidence>
<accession>D1PUT3</accession>
<evidence type="ECO:0000256" key="1">
    <source>
        <dbReference type="SAM" id="SignalP"/>
    </source>
</evidence>
<evidence type="ECO:0000259" key="3">
    <source>
        <dbReference type="Pfam" id="PF16371"/>
    </source>
</evidence>
<feature type="signal peptide" evidence="1">
    <location>
        <begin position="1"/>
        <end position="19"/>
    </location>
</feature>
<dbReference type="Proteomes" id="UP000003160">
    <property type="component" value="Unassembled WGS sequence"/>
</dbReference>
<dbReference type="Pfam" id="PF16370">
    <property type="entry name" value="MetallophosC"/>
    <property type="match status" value="1"/>
</dbReference>
<evidence type="ECO:0000313" key="4">
    <source>
        <dbReference type="EMBL" id="EFA44922.1"/>
    </source>
</evidence>
<gene>
    <name evidence="4" type="ORF">HMPREF0645_0718</name>
</gene>
<dbReference type="InterPro" id="IPR029052">
    <property type="entry name" value="Metallo-depent_PP-like"/>
</dbReference>
<dbReference type="AlphaFoldDB" id="D1PUT3"/>
<name>D1PUT3_9BACT</name>
<protein>
    <recommendedName>
        <fullName evidence="6">Ser/Thr phosphatase family protein</fullName>
    </recommendedName>
</protein>
<feature type="domain" description="Calcineurin-like phosphoesterase N-terminal" evidence="3">
    <location>
        <begin position="28"/>
        <end position="105"/>
    </location>
</feature>
<dbReference type="EMBL" id="ACKS01000031">
    <property type="protein sequence ID" value="EFA44922.1"/>
    <property type="molecule type" value="Genomic_DNA"/>
</dbReference>
<dbReference type="eggNOG" id="COG1409">
    <property type="taxonomic scope" value="Bacteria"/>
</dbReference>
<organism evidence="4 5">
    <name type="scientific">Hallella bergensis DSM 17361</name>
    <dbReference type="NCBI Taxonomy" id="585502"/>
    <lineage>
        <taxon>Bacteria</taxon>
        <taxon>Pseudomonadati</taxon>
        <taxon>Bacteroidota</taxon>
        <taxon>Bacteroidia</taxon>
        <taxon>Bacteroidales</taxon>
        <taxon>Prevotellaceae</taxon>
        <taxon>Hallella</taxon>
    </lineage>
</organism>
<dbReference type="InterPro" id="IPR032288">
    <property type="entry name" value="Metallophos_C"/>
</dbReference>
<dbReference type="Pfam" id="PF16371">
    <property type="entry name" value="MetallophosN"/>
    <property type="match status" value="1"/>
</dbReference>
<dbReference type="PANTHER" id="PTHR43143">
    <property type="entry name" value="METALLOPHOSPHOESTERASE, CALCINEURIN SUPERFAMILY"/>
    <property type="match status" value="1"/>
</dbReference>
<sequence>MIRTSVFVALMHLAISGFAQNSSFTITGRVVDEKGNGISNVVVNDGCHFVKTDNTGTWHFTTDTAFCKFVSISTPSAYELPHRNGLALFYKPMREVVTNKDNNFVLTKRKKPCTTFSYLAISDPQVRNEEEMNRWRRETVNDMRHVVDSLKKHREVIGMTLGDLVFDKMNLYDPYAESCSTLGITMFQTIGNHDLDKRYQDLHNMRVGSPVYGEHVYNSYFGPTDYSFNIGNVHVITMKNINYVGYKKYIEAVTDQQLEWLENDLRFVPKGSVVFVNMHAAGWNKIGNDGNFREAKDVERLLKDYDVHFFCGHTHFYQNIEVTPTFYQHNIGAACGTWWAGDYSVCGAPNGYLVVDVDGNDVRWHFKPTKGSFADQFRTYLPGQFRSQPATVVANVWDYDNRCKVEYYEDGQHKGAMEKFTDIDDAYLVQQITLGKKANALTGHLFRFKPSVGTKQIKIVFTNRFGEQYSQTYKL</sequence>
<feature type="domain" description="Calcineurin-like phosphoesterase C-terminal" evidence="2">
    <location>
        <begin position="329"/>
        <end position="469"/>
    </location>
</feature>
<dbReference type="InterPro" id="IPR032285">
    <property type="entry name" value="Metallophos_N"/>
</dbReference>
<keyword evidence="1" id="KW-0732">Signal</keyword>
<dbReference type="Gene3D" id="3.60.21.10">
    <property type="match status" value="1"/>
</dbReference>
<dbReference type="SUPFAM" id="SSF56300">
    <property type="entry name" value="Metallo-dependent phosphatases"/>
    <property type="match status" value="1"/>
</dbReference>
<evidence type="ECO:0000259" key="2">
    <source>
        <dbReference type="Pfam" id="PF16370"/>
    </source>
</evidence>
<dbReference type="RefSeq" id="WP_007172832.1">
    <property type="nucleotide sequence ID" value="NZ_GG704780.1"/>
</dbReference>
<feature type="chain" id="PRO_5003025903" description="Ser/Thr phosphatase family protein" evidence="1">
    <location>
        <begin position="20"/>
        <end position="475"/>
    </location>
</feature>
<comment type="caution">
    <text evidence="4">The sequence shown here is derived from an EMBL/GenBank/DDBJ whole genome shotgun (WGS) entry which is preliminary data.</text>
</comment>
<proteinExistence type="predicted"/>
<evidence type="ECO:0008006" key="6">
    <source>
        <dbReference type="Google" id="ProtNLM"/>
    </source>
</evidence>